<dbReference type="NCBIfam" id="TIGR01444">
    <property type="entry name" value="fkbM_fam"/>
    <property type="match status" value="1"/>
</dbReference>
<dbReference type="InterPro" id="IPR052514">
    <property type="entry name" value="SAM-dependent_MTase"/>
</dbReference>
<dbReference type="CDD" id="cd02440">
    <property type="entry name" value="AdoMet_MTases"/>
    <property type="match status" value="1"/>
</dbReference>
<comment type="caution">
    <text evidence="2">The sequence shown here is derived from an EMBL/GenBank/DDBJ whole genome shotgun (WGS) entry which is preliminary data.</text>
</comment>
<organism evidence="2 3">
    <name type="scientific">Bradyrhizobium betae</name>
    <dbReference type="NCBI Taxonomy" id="244734"/>
    <lineage>
        <taxon>Bacteria</taxon>
        <taxon>Pseudomonadati</taxon>
        <taxon>Pseudomonadota</taxon>
        <taxon>Alphaproteobacteria</taxon>
        <taxon>Hyphomicrobiales</taxon>
        <taxon>Nitrobacteraceae</taxon>
        <taxon>Bradyrhizobium</taxon>
    </lineage>
</organism>
<dbReference type="Gene3D" id="3.40.50.150">
    <property type="entry name" value="Vaccinia Virus protein VP39"/>
    <property type="match status" value="1"/>
</dbReference>
<gene>
    <name evidence="2" type="ORF">B5V03_12615</name>
</gene>
<dbReference type="PANTHER" id="PTHR34203:SF15">
    <property type="entry name" value="SLL1173 PROTEIN"/>
    <property type="match status" value="1"/>
</dbReference>
<proteinExistence type="predicted"/>
<evidence type="ECO:0000313" key="2">
    <source>
        <dbReference type="EMBL" id="RXT49314.1"/>
    </source>
</evidence>
<dbReference type="Proteomes" id="UP000290819">
    <property type="component" value="Unassembled WGS sequence"/>
</dbReference>
<sequence length="248" mass="27427">MPLKTLMLLNLEGATVVDIGANKGIYSFWLARAVGSSGRVLAFEPQPEMTRYIQQRRKSFGLDNVETFQTALSDHKGAAQLTRQRIGDGSASLCLDRGAAGDELISVPLATLDDFKIQNLKFLKCDVEGHELSALSGARRLIETYWPVIQFESLAANAPCIFKFLEELGYRGTMYLDDRYLPCQAGWQIPHRKFGFGGHRDFLFFPEAAVGSTIPFDVCKRIEASMARHSKMIAQRADNGSLFPAGGS</sequence>
<protein>
    <recommendedName>
        <fullName evidence="1">Methyltransferase FkbM domain-containing protein</fullName>
    </recommendedName>
</protein>
<dbReference type="PANTHER" id="PTHR34203">
    <property type="entry name" value="METHYLTRANSFERASE, FKBM FAMILY PROTEIN"/>
    <property type="match status" value="1"/>
</dbReference>
<evidence type="ECO:0000259" key="1">
    <source>
        <dbReference type="Pfam" id="PF05050"/>
    </source>
</evidence>
<dbReference type="Pfam" id="PF05050">
    <property type="entry name" value="Methyltransf_21"/>
    <property type="match status" value="1"/>
</dbReference>
<dbReference type="EMBL" id="MZXW01000016">
    <property type="protein sequence ID" value="RXT49314.1"/>
    <property type="molecule type" value="Genomic_DNA"/>
</dbReference>
<dbReference type="InterPro" id="IPR006342">
    <property type="entry name" value="FkbM_mtfrase"/>
</dbReference>
<dbReference type="InterPro" id="IPR029063">
    <property type="entry name" value="SAM-dependent_MTases_sf"/>
</dbReference>
<reference evidence="2 3" key="1">
    <citation type="submission" date="2017-03" db="EMBL/GenBank/DDBJ databases">
        <authorList>
            <person name="Safronova V.I."/>
            <person name="Sazanova A.L."/>
            <person name="Chirak E.R."/>
        </authorList>
    </citation>
    <scope>NUCLEOTIDE SEQUENCE [LARGE SCALE GENOMIC DNA]</scope>
    <source>
        <strain evidence="2 3">Opo-243</strain>
    </source>
</reference>
<dbReference type="OrthoDB" id="9814604at2"/>
<accession>A0A4Q1VFN4</accession>
<evidence type="ECO:0000313" key="3">
    <source>
        <dbReference type="Proteomes" id="UP000290819"/>
    </source>
</evidence>
<name>A0A4Q1VFN4_9BRAD</name>
<feature type="domain" description="Methyltransferase FkbM" evidence="1">
    <location>
        <begin position="18"/>
        <end position="171"/>
    </location>
</feature>
<dbReference type="AlphaFoldDB" id="A0A4Q1VFN4"/>
<keyword evidence="3" id="KW-1185">Reference proteome</keyword>
<dbReference type="SUPFAM" id="SSF53335">
    <property type="entry name" value="S-adenosyl-L-methionine-dependent methyltransferases"/>
    <property type="match status" value="1"/>
</dbReference>